<comment type="similarity">
    <text evidence="1">Belongs to the universal stress protein A family.</text>
</comment>
<evidence type="ECO:0000313" key="3">
    <source>
        <dbReference type="EMBL" id="ROO37628.1"/>
    </source>
</evidence>
<protein>
    <submittedName>
        <fullName evidence="3">Universal stress protein UspA</fullName>
    </submittedName>
</protein>
<accession>A0A423QAK7</accession>
<evidence type="ECO:0000256" key="1">
    <source>
        <dbReference type="ARBA" id="ARBA00008791"/>
    </source>
</evidence>
<sequence length="180" mass="19595">MVATPSESCFSSTHTHQEIDMSQTILIPLDLDQPAVLDSVFAAINNIVGTESARLILLTVIPQAEVGDFPYVGTEYVKKLGESAQNQLLRIGADRLGDTLEWQVDVRVGPVARTIVRRADHFDADLIVMASHNPVFLDVLLGSTARDVVKHARRSVLIVRQAEAEAAPAFDEVSHDALAD</sequence>
<dbReference type="PANTHER" id="PTHR46268:SF6">
    <property type="entry name" value="UNIVERSAL STRESS PROTEIN UP12"/>
    <property type="match status" value="1"/>
</dbReference>
<organism evidence="3 4">
    <name type="scientific">Salinisphaera orenii YIM 95161</name>
    <dbReference type="NCBI Taxonomy" id="1051139"/>
    <lineage>
        <taxon>Bacteria</taxon>
        <taxon>Pseudomonadati</taxon>
        <taxon>Pseudomonadota</taxon>
        <taxon>Gammaproteobacteria</taxon>
        <taxon>Salinisphaerales</taxon>
        <taxon>Salinisphaeraceae</taxon>
        <taxon>Salinisphaera</taxon>
    </lineage>
</organism>
<dbReference type="AlphaFoldDB" id="A0A423QAK7"/>
<dbReference type="EMBL" id="AYKF01000001">
    <property type="protein sequence ID" value="ROO37628.1"/>
    <property type="molecule type" value="Genomic_DNA"/>
</dbReference>
<dbReference type="InterPro" id="IPR006016">
    <property type="entry name" value="UspA"/>
</dbReference>
<feature type="domain" description="UspA" evidence="2">
    <location>
        <begin position="21"/>
        <end position="160"/>
    </location>
</feature>
<dbReference type="PRINTS" id="PR01438">
    <property type="entry name" value="UNVRSLSTRESS"/>
</dbReference>
<dbReference type="Proteomes" id="UP000285123">
    <property type="component" value="Unassembled WGS sequence"/>
</dbReference>
<dbReference type="Gene3D" id="3.40.50.620">
    <property type="entry name" value="HUPs"/>
    <property type="match status" value="1"/>
</dbReference>
<dbReference type="InterPro" id="IPR014729">
    <property type="entry name" value="Rossmann-like_a/b/a_fold"/>
</dbReference>
<comment type="caution">
    <text evidence="3">The sequence shown here is derived from an EMBL/GenBank/DDBJ whole genome shotgun (WGS) entry which is preliminary data.</text>
</comment>
<dbReference type="OrthoDB" id="9792500at2"/>
<dbReference type="Pfam" id="PF00582">
    <property type="entry name" value="Usp"/>
    <property type="match status" value="1"/>
</dbReference>
<dbReference type="SUPFAM" id="SSF52402">
    <property type="entry name" value="Adenine nucleotide alpha hydrolases-like"/>
    <property type="match status" value="1"/>
</dbReference>
<evidence type="ECO:0000313" key="4">
    <source>
        <dbReference type="Proteomes" id="UP000285123"/>
    </source>
</evidence>
<proteinExistence type="inferred from homology"/>
<name>A0A423QAK7_9GAMM</name>
<reference evidence="3 4" key="1">
    <citation type="submission" date="2013-10" db="EMBL/GenBank/DDBJ databases">
        <title>Salinisphaera halophila YIM 95161 Genome Sequencing.</title>
        <authorList>
            <person name="Lai Q."/>
            <person name="Li C."/>
            <person name="Shao Z."/>
        </authorList>
    </citation>
    <scope>NUCLEOTIDE SEQUENCE [LARGE SCALE GENOMIC DNA]</scope>
    <source>
        <strain evidence="3 4">YIM 95161</strain>
    </source>
</reference>
<dbReference type="PANTHER" id="PTHR46268">
    <property type="entry name" value="STRESS RESPONSE PROTEIN NHAX"/>
    <property type="match status" value="1"/>
</dbReference>
<gene>
    <name evidence="3" type="ORF">SAHL_00280</name>
</gene>
<evidence type="ECO:0000259" key="2">
    <source>
        <dbReference type="Pfam" id="PF00582"/>
    </source>
</evidence>
<dbReference type="InterPro" id="IPR006015">
    <property type="entry name" value="Universal_stress_UspA"/>
</dbReference>
<dbReference type="CDD" id="cd00293">
    <property type="entry name" value="USP-like"/>
    <property type="match status" value="1"/>
</dbReference>